<evidence type="ECO:0000259" key="3">
    <source>
        <dbReference type="Pfam" id="PF13400"/>
    </source>
</evidence>
<dbReference type="InterPro" id="IPR018705">
    <property type="entry name" value="DUF2134_membrane"/>
</dbReference>
<feature type="domain" description="DUF2134" evidence="2">
    <location>
        <begin position="132"/>
        <end position="220"/>
    </location>
</feature>
<gene>
    <name evidence="4" type="ORF">ENV62_06475</name>
</gene>
<evidence type="ECO:0000256" key="1">
    <source>
        <dbReference type="SAM" id="Phobius"/>
    </source>
</evidence>
<keyword evidence="1" id="KW-1133">Transmembrane helix</keyword>
<evidence type="ECO:0000313" key="4">
    <source>
        <dbReference type="EMBL" id="HGB14862.1"/>
    </source>
</evidence>
<organism evidence="4">
    <name type="scientific">Desulfobacca acetoxidans</name>
    <dbReference type="NCBI Taxonomy" id="60893"/>
    <lineage>
        <taxon>Bacteria</taxon>
        <taxon>Pseudomonadati</taxon>
        <taxon>Thermodesulfobacteriota</taxon>
        <taxon>Desulfobaccia</taxon>
        <taxon>Desulfobaccales</taxon>
        <taxon>Desulfobaccaceae</taxon>
        <taxon>Desulfobacca</taxon>
    </lineage>
</organism>
<feature type="transmembrane region" description="Helical" evidence="1">
    <location>
        <begin position="20"/>
        <end position="39"/>
    </location>
</feature>
<dbReference type="InterPro" id="IPR028087">
    <property type="entry name" value="Tad_N"/>
</dbReference>
<dbReference type="Pfam" id="PF09977">
    <property type="entry name" value="Tad_C"/>
    <property type="match status" value="1"/>
</dbReference>
<reference evidence="4" key="1">
    <citation type="journal article" date="2020" name="mSystems">
        <title>Genome- and Community-Level Interaction Insights into Carbon Utilization and Element Cycling Functions of Hydrothermarchaeota in Hydrothermal Sediment.</title>
        <authorList>
            <person name="Zhou Z."/>
            <person name="Liu Y."/>
            <person name="Xu W."/>
            <person name="Pan J."/>
            <person name="Luo Z.H."/>
            <person name="Li M."/>
        </authorList>
    </citation>
    <scope>NUCLEOTIDE SEQUENCE [LARGE SCALE GENOMIC DNA]</scope>
    <source>
        <strain evidence="4">SpSt-776</strain>
    </source>
</reference>
<keyword evidence="1" id="KW-0812">Transmembrane</keyword>
<feature type="domain" description="Putative Flp pilus-assembly TadG-like N-terminal" evidence="3">
    <location>
        <begin position="18"/>
        <end position="63"/>
    </location>
</feature>
<dbReference type="Pfam" id="PF13400">
    <property type="entry name" value="Tad"/>
    <property type="match status" value="1"/>
</dbReference>
<protein>
    <recommendedName>
        <fullName evidence="5">Flp pilus-assembly TadG-like N-terminal domain-containing protein</fullName>
    </recommendedName>
</protein>
<comment type="caution">
    <text evidence="4">The sequence shown here is derived from an EMBL/GenBank/DDBJ whole genome shotgun (WGS) entry which is preliminary data.</text>
</comment>
<dbReference type="AlphaFoldDB" id="A0A7C3SJ27"/>
<evidence type="ECO:0000259" key="2">
    <source>
        <dbReference type="Pfam" id="PF09977"/>
    </source>
</evidence>
<proteinExistence type="predicted"/>
<dbReference type="EMBL" id="DTHB01000043">
    <property type="protein sequence ID" value="HGB14862.1"/>
    <property type="molecule type" value="Genomic_DNA"/>
</dbReference>
<sequence length="391" mass="41847">MKVITVLRKNSFLRDQRGTIAAISAIMMVVLLTTLGLVIDLGHIYTVKAELQNAADAGALAGAEALFNPTYQADAFPYPTPPAPFSPPIMPACFMPPLLFNYFPGMTPAGPFPLRYCAAVEPLEPVTYCDMAQAAAQAAVMANKADGKPLTLLPDDIQLGTYALNGQTGAWEFTPGYCSNNTNAIKVVTRKTVAVNGPVYLTFGWVLGKQYVELSAQSVAMLGWVKGIGAGRGTFPLALGDKYVPAPGEKMLVTFSPNGSDTGGWHTFFDPSTSANDLQNLVNGTTPSPEIKCGDTIYVTNGVDAAVINEMYQQFYHVRKGKWLIILPVIPSDQNYVQSRPVKGFCAFEVLEVKGPPDKTVTGYAVGGYVLPNSETGGPLGMRATLPKLIH</sequence>
<evidence type="ECO:0008006" key="5">
    <source>
        <dbReference type="Google" id="ProtNLM"/>
    </source>
</evidence>
<name>A0A7C3SJ27_9BACT</name>
<accession>A0A7C3SJ27</accession>
<keyword evidence="1" id="KW-0472">Membrane</keyword>